<geneLocation type="mitochondrion" evidence="4"/>
<dbReference type="Gene3D" id="2.40.150.20">
    <property type="entry name" value="Ribosomal protein L14"/>
    <property type="match status" value="1"/>
</dbReference>
<dbReference type="GO" id="GO:0003735">
    <property type="term" value="F:structural constituent of ribosome"/>
    <property type="evidence" value="ECO:0007669"/>
    <property type="project" value="InterPro"/>
</dbReference>
<gene>
    <name evidence="4" type="primary">rpl14</name>
</gene>
<protein>
    <submittedName>
        <fullName evidence="4">Ribosomal protein L14</fullName>
    </submittedName>
</protein>
<dbReference type="Pfam" id="PF00238">
    <property type="entry name" value="Ribosomal_L14"/>
    <property type="match status" value="1"/>
</dbReference>
<evidence type="ECO:0000256" key="2">
    <source>
        <dbReference type="ARBA" id="ARBA00022980"/>
    </source>
</evidence>
<dbReference type="GeneID" id="14659640"/>
<dbReference type="SUPFAM" id="SSF50193">
    <property type="entry name" value="Ribosomal protein L14"/>
    <property type="match status" value="1"/>
</dbReference>
<organism evidence="4">
    <name type="scientific">Ministeria vibrans</name>
    <name type="common">Bacterivorous amoeba</name>
    <dbReference type="NCBI Taxonomy" id="134558"/>
    <lineage>
        <taxon>Eukaryota</taxon>
        <taxon>Filasterea</taxon>
        <taxon>Ministeria</taxon>
    </lineage>
</organism>
<comment type="similarity">
    <text evidence="1">Belongs to the universal ribosomal protein uL14 family.</text>
</comment>
<dbReference type="SMART" id="SM01374">
    <property type="entry name" value="Ribosomal_L14"/>
    <property type="match status" value="1"/>
</dbReference>
<dbReference type="GO" id="GO:1990904">
    <property type="term" value="C:ribonucleoprotein complex"/>
    <property type="evidence" value="ECO:0007669"/>
    <property type="project" value="UniProtKB-KW"/>
</dbReference>
<dbReference type="GO" id="GO:0006412">
    <property type="term" value="P:translation"/>
    <property type="evidence" value="ECO:0007669"/>
    <property type="project" value="InterPro"/>
</dbReference>
<dbReference type="InterPro" id="IPR036853">
    <property type="entry name" value="Ribosomal_uL14_sf"/>
</dbReference>
<evidence type="ECO:0000313" key="4">
    <source>
        <dbReference type="EMBL" id="AGE93712.1"/>
    </source>
</evidence>
<reference evidence="4" key="1">
    <citation type="submission" date="2012-12" db="EMBL/GenBank/DDBJ databases">
        <authorList>
            <person name="Lang B.F."/>
        </authorList>
    </citation>
    <scope>NUCLEOTIDE SEQUENCE</scope>
    <source>
        <strain evidence="4">ATCC 50519</strain>
    </source>
</reference>
<accession>M1JZX8</accession>
<evidence type="ECO:0000256" key="1">
    <source>
        <dbReference type="ARBA" id="ARBA00010745"/>
    </source>
</evidence>
<dbReference type="InterPro" id="IPR000218">
    <property type="entry name" value="Ribosomal_uL14"/>
</dbReference>
<dbReference type="RefSeq" id="YP_007476211.1">
    <property type="nucleotide sequence ID" value="NC_020370.1"/>
</dbReference>
<name>M1JZX8_MINVI</name>
<evidence type="ECO:0000256" key="3">
    <source>
        <dbReference type="ARBA" id="ARBA00023274"/>
    </source>
</evidence>
<keyword evidence="4" id="KW-0496">Mitochondrion</keyword>
<keyword evidence="2 4" id="KW-0689">Ribosomal protein</keyword>
<proteinExistence type="inferred from homology"/>
<dbReference type="EMBL" id="KC573040">
    <property type="protein sequence ID" value="AGE93712.1"/>
    <property type="molecule type" value="Genomic_DNA"/>
</dbReference>
<dbReference type="AlphaFoldDB" id="M1JZX8"/>
<keyword evidence="3" id="KW-0687">Ribonucleoprotein</keyword>
<dbReference type="GO" id="GO:0005840">
    <property type="term" value="C:ribosome"/>
    <property type="evidence" value="ECO:0007669"/>
    <property type="project" value="UniProtKB-KW"/>
</dbReference>
<sequence length="124" mass="14020">MLKRKFEVLDSSGIIEVESIETIGKKKIPSFGTICKVVIKEVSPKVSKTYLKGNLLHGLIVLDTKKHKDKDGSSFWYDKRGIIIVKKNNKGNWTPIGNRILSPIGEYLEKSKNIKLILNDPELI</sequence>